<dbReference type="Proteomes" id="UP000314987">
    <property type="component" value="Unassembled WGS sequence"/>
</dbReference>
<dbReference type="OMA" id="KCNGWLP"/>
<keyword evidence="1" id="KW-0175">Coiled coil</keyword>
<evidence type="ECO:0000256" key="2">
    <source>
        <dbReference type="SAM" id="MobiDB-lite"/>
    </source>
</evidence>
<feature type="region of interest" description="Disordered" evidence="2">
    <location>
        <begin position="42"/>
        <end position="63"/>
    </location>
</feature>
<dbReference type="AlphaFoldDB" id="A0A4X2LTK6"/>
<evidence type="ECO:0000256" key="1">
    <source>
        <dbReference type="SAM" id="Coils"/>
    </source>
</evidence>
<proteinExistence type="predicted"/>
<feature type="coiled-coil region" evidence="1">
    <location>
        <begin position="149"/>
        <end position="183"/>
    </location>
</feature>
<dbReference type="PANTHER" id="PTHR28375">
    <property type="entry name" value="PROTEIN HINDERIN"/>
    <property type="match status" value="1"/>
</dbReference>
<sequence>EPKYANQSSASETNLHFRNYSPRMAALHLPQDGLNREQAGARTCNHRSPGAKLMGSIPTERASSDEMRLKEFSHSRPYLGGHCCVHSNPENEDHVHGNHQAKMTRWHPRTHHQEHCDYCELSWTPMLRAPVSLEPEEADDKKQMSAERRNQLLLQKMELEIEKERLQHLLAHQETKLQLKQQQLHQSRLDYSRLLKLKCDDYLLRTSSPNKGSTLHSEGHRTGKKTVGFRSAVDEDVLWTYQKNDMSRSRRGNLKLWDTKVSRLSLEGEFAYSNDLGICMCFFPHRYNTTLLDLVHSLSSSSAPRPRPPLLREAFAWNQRPVQVCPRKLTQASRACGPYEELEESRILEEIFFI</sequence>
<evidence type="ECO:0008006" key="5">
    <source>
        <dbReference type="Google" id="ProtNLM"/>
    </source>
</evidence>
<dbReference type="Ensembl" id="ENSVURT00010032802.1">
    <property type="protein sequence ID" value="ENSVURP00010028794.1"/>
    <property type="gene ID" value="ENSVURG00010022036.1"/>
</dbReference>
<keyword evidence="4" id="KW-1185">Reference proteome</keyword>
<reference evidence="4" key="1">
    <citation type="submission" date="2018-12" db="EMBL/GenBank/DDBJ databases">
        <authorList>
            <person name="Yazar S."/>
        </authorList>
    </citation>
    <scope>NUCLEOTIDE SEQUENCE [LARGE SCALE GENOMIC DNA]</scope>
</reference>
<evidence type="ECO:0000313" key="4">
    <source>
        <dbReference type="Proteomes" id="UP000314987"/>
    </source>
</evidence>
<dbReference type="InterPro" id="IPR032736">
    <property type="entry name" value="Hinderin"/>
</dbReference>
<accession>A0A4X2LTK6</accession>
<dbReference type="PANTHER" id="PTHR28375:SF1">
    <property type="entry name" value="PROTEIN HINDERIN"/>
    <property type="match status" value="1"/>
</dbReference>
<dbReference type="GeneTree" id="ENSGT00390000011152"/>
<protein>
    <recommendedName>
        <fullName evidence="5">KIAA1328</fullName>
    </recommendedName>
</protein>
<evidence type="ECO:0000313" key="3">
    <source>
        <dbReference type="Ensembl" id="ENSVURP00010028794.1"/>
    </source>
</evidence>
<name>A0A4X2LTK6_VOMUR</name>
<dbReference type="STRING" id="29139.ENSVURP00010028794"/>
<reference evidence="3" key="3">
    <citation type="submission" date="2025-09" db="UniProtKB">
        <authorList>
            <consortium name="Ensembl"/>
        </authorList>
    </citation>
    <scope>IDENTIFICATION</scope>
</reference>
<reference evidence="3" key="2">
    <citation type="submission" date="2025-08" db="UniProtKB">
        <authorList>
            <consortium name="Ensembl"/>
        </authorList>
    </citation>
    <scope>IDENTIFICATION</scope>
</reference>
<organism evidence="3 4">
    <name type="scientific">Vombatus ursinus</name>
    <name type="common">Common wombat</name>
    <dbReference type="NCBI Taxonomy" id="29139"/>
    <lineage>
        <taxon>Eukaryota</taxon>
        <taxon>Metazoa</taxon>
        <taxon>Chordata</taxon>
        <taxon>Craniata</taxon>
        <taxon>Vertebrata</taxon>
        <taxon>Euteleostomi</taxon>
        <taxon>Mammalia</taxon>
        <taxon>Metatheria</taxon>
        <taxon>Diprotodontia</taxon>
        <taxon>Vombatidae</taxon>
        <taxon>Vombatus</taxon>
    </lineage>
</organism>
<dbReference type="Pfam" id="PF15369">
    <property type="entry name" value="KIAA1328"/>
    <property type="match status" value="1"/>
</dbReference>